<sequence>MTYSEAEQLVKGFEEGTWPSSEWTHFAHFVMALWYTYHHPIAEARKLIKEGIKKYNEAVGGKNTENSGYHETITELYIQIVIGYQLSFTREYDFDALLSNLEAQPFIQKEFPFSFYSKELLMSKEARAGWVEPDVRPITLFDTEGKMLNAAS</sequence>
<gene>
    <name evidence="1" type="ORF">RT717_03185</name>
</gene>
<protein>
    <submittedName>
        <fullName evidence="1">Uncharacterized protein</fullName>
    </submittedName>
</protein>
<accession>A0ABZ0IVB8</accession>
<name>A0ABZ0IVB8_9BACT</name>
<evidence type="ECO:0000313" key="2">
    <source>
        <dbReference type="Proteomes" id="UP001302349"/>
    </source>
</evidence>
<reference evidence="1 2" key="1">
    <citation type="journal article" date="2023" name="Microbiol. Resour. Announc.">
        <title>Complete Genome Sequence of Imperialibacter roseus strain P4T.</title>
        <authorList>
            <person name="Tizabi D.R."/>
            <person name="Bachvaroff T."/>
            <person name="Hill R.T."/>
        </authorList>
    </citation>
    <scope>NUCLEOTIDE SEQUENCE [LARGE SCALE GENOMIC DNA]</scope>
    <source>
        <strain evidence="1 2">P4T</strain>
    </source>
</reference>
<organism evidence="1 2">
    <name type="scientific">Imperialibacter roseus</name>
    <dbReference type="NCBI Taxonomy" id="1324217"/>
    <lineage>
        <taxon>Bacteria</taxon>
        <taxon>Pseudomonadati</taxon>
        <taxon>Bacteroidota</taxon>
        <taxon>Cytophagia</taxon>
        <taxon>Cytophagales</taxon>
        <taxon>Flammeovirgaceae</taxon>
        <taxon>Imperialibacter</taxon>
    </lineage>
</organism>
<dbReference type="EMBL" id="CP136051">
    <property type="protein sequence ID" value="WOK07626.1"/>
    <property type="molecule type" value="Genomic_DNA"/>
</dbReference>
<keyword evidence="2" id="KW-1185">Reference proteome</keyword>
<dbReference type="Proteomes" id="UP001302349">
    <property type="component" value="Chromosome"/>
</dbReference>
<dbReference type="RefSeq" id="WP_317490297.1">
    <property type="nucleotide sequence ID" value="NZ_CP136051.1"/>
</dbReference>
<proteinExistence type="predicted"/>
<evidence type="ECO:0000313" key="1">
    <source>
        <dbReference type="EMBL" id="WOK07626.1"/>
    </source>
</evidence>